<evidence type="ECO:0000259" key="4">
    <source>
        <dbReference type="PROSITE" id="PS50043"/>
    </source>
</evidence>
<sequence>DGDARTRRLVLAAEAAADAGGLDRAAELAAEARVRTDDPFALALIDHVLATAAFLHGDHPAVYRLLVDAAGRDVAPPHAARMLFQAFHAAWYLGEDELAVVVDRLAALPLAADDPVAPVAGYLLAGTLPLLGRAAEPLPAAAAVVERVRGAGADALRDLAQLSGSTLILGRDEETHRITGELIGEARRVGAIGPLPTLLFFHAEAQLFHGRHRDAEVTAAEGLALARDTGQLQWVSQLSAVLAQLAALAGDAERCTALAAAALDVPGPARPAGRAWTQWALGLLDLGHGRAAEALDRLADLTTGPHRHHVSGTRAVPDLVEAAVRLGVPDRAAEPYRRFARWAEAGGTVWGRALLLRCRALLGPDGQAEACYREALELHRGTERPFEQARTALLYGEWLRRGRRRTEARVQLRAALEVFELRGARPWADRARTELGATGAGVPERSAAGPLAGLTPQELQIVRLAARGLTNRDIAAQLFLSPRTVGHHLYKAYPKLGVGGRQELAGLV</sequence>
<comment type="caution">
    <text evidence="5">The sequence shown here is derived from an EMBL/GenBank/DDBJ whole genome shotgun (WGS) entry which is preliminary data.</text>
</comment>
<keyword evidence="3" id="KW-0804">Transcription</keyword>
<dbReference type="SUPFAM" id="SSF46894">
    <property type="entry name" value="C-terminal effector domain of the bipartite response regulators"/>
    <property type="match status" value="1"/>
</dbReference>
<dbReference type="Gene3D" id="1.10.10.10">
    <property type="entry name" value="Winged helix-like DNA-binding domain superfamily/Winged helix DNA-binding domain"/>
    <property type="match status" value="1"/>
</dbReference>
<dbReference type="CDD" id="cd06170">
    <property type="entry name" value="LuxR_C_like"/>
    <property type="match status" value="1"/>
</dbReference>
<dbReference type="InterPro" id="IPR000792">
    <property type="entry name" value="Tscrpt_reg_LuxR_C"/>
</dbReference>
<name>A0ABW2G7H2_9ACTN</name>
<evidence type="ECO:0000313" key="5">
    <source>
        <dbReference type="EMBL" id="MFC7184537.1"/>
    </source>
</evidence>
<dbReference type="InterPro" id="IPR011990">
    <property type="entry name" value="TPR-like_helical_dom_sf"/>
</dbReference>
<dbReference type="InterPro" id="IPR036388">
    <property type="entry name" value="WH-like_DNA-bd_sf"/>
</dbReference>
<dbReference type="PANTHER" id="PTHR44688">
    <property type="entry name" value="DNA-BINDING TRANSCRIPTIONAL ACTIVATOR DEVR_DOSR"/>
    <property type="match status" value="1"/>
</dbReference>
<keyword evidence="6" id="KW-1185">Reference proteome</keyword>
<proteinExistence type="predicted"/>
<dbReference type="SMART" id="SM00421">
    <property type="entry name" value="HTH_LUXR"/>
    <property type="match status" value="1"/>
</dbReference>
<dbReference type="RefSeq" id="WP_380232805.1">
    <property type="nucleotide sequence ID" value="NZ_JBHTAJ010000106.1"/>
</dbReference>
<dbReference type="Pfam" id="PF00196">
    <property type="entry name" value="GerE"/>
    <property type="match status" value="1"/>
</dbReference>
<protein>
    <submittedName>
        <fullName evidence="5">LuxR C-terminal-related transcriptional regulator</fullName>
    </submittedName>
</protein>
<dbReference type="InterPro" id="IPR016032">
    <property type="entry name" value="Sig_transdc_resp-reg_C-effctor"/>
</dbReference>
<keyword evidence="2" id="KW-0238">DNA-binding</keyword>
<evidence type="ECO:0000256" key="1">
    <source>
        <dbReference type="ARBA" id="ARBA00023015"/>
    </source>
</evidence>
<reference evidence="6" key="1">
    <citation type="journal article" date="2019" name="Int. J. Syst. Evol. Microbiol.">
        <title>The Global Catalogue of Microorganisms (GCM) 10K type strain sequencing project: providing services to taxonomists for standard genome sequencing and annotation.</title>
        <authorList>
            <consortium name="The Broad Institute Genomics Platform"/>
            <consortium name="The Broad Institute Genome Sequencing Center for Infectious Disease"/>
            <person name="Wu L."/>
            <person name="Ma J."/>
        </authorList>
    </citation>
    <scope>NUCLEOTIDE SEQUENCE [LARGE SCALE GENOMIC DNA]</scope>
    <source>
        <strain evidence="6">CGMCC 1.12859</strain>
    </source>
</reference>
<feature type="domain" description="HTH luxR-type" evidence="4">
    <location>
        <begin position="447"/>
        <end position="508"/>
    </location>
</feature>
<evidence type="ECO:0000256" key="3">
    <source>
        <dbReference type="ARBA" id="ARBA00023163"/>
    </source>
</evidence>
<organism evidence="5 6">
    <name type="scientific">Kitasatospora paranensis</name>
    <dbReference type="NCBI Taxonomy" id="258053"/>
    <lineage>
        <taxon>Bacteria</taxon>
        <taxon>Bacillati</taxon>
        <taxon>Actinomycetota</taxon>
        <taxon>Actinomycetes</taxon>
        <taxon>Kitasatosporales</taxon>
        <taxon>Streptomycetaceae</taxon>
        <taxon>Kitasatospora</taxon>
    </lineage>
</organism>
<dbReference type="Proteomes" id="UP001596435">
    <property type="component" value="Unassembled WGS sequence"/>
</dbReference>
<accession>A0ABW2G7H2</accession>
<evidence type="ECO:0000313" key="6">
    <source>
        <dbReference type="Proteomes" id="UP001596435"/>
    </source>
</evidence>
<dbReference type="PANTHER" id="PTHR44688:SF16">
    <property type="entry name" value="DNA-BINDING TRANSCRIPTIONAL ACTIVATOR DEVR_DOSR"/>
    <property type="match status" value="1"/>
</dbReference>
<dbReference type="EMBL" id="JBHTAJ010000106">
    <property type="protein sequence ID" value="MFC7184537.1"/>
    <property type="molecule type" value="Genomic_DNA"/>
</dbReference>
<dbReference type="PROSITE" id="PS50043">
    <property type="entry name" value="HTH_LUXR_2"/>
    <property type="match status" value="1"/>
</dbReference>
<evidence type="ECO:0000256" key="2">
    <source>
        <dbReference type="ARBA" id="ARBA00023125"/>
    </source>
</evidence>
<gene>
    <name evidence="5" type="ORF">ACFQMG_33805</name>
</gene>
<dbReference type="SUPFAM" id="SSF48452">
    <property type="entry name" value="TPR-like"/>
    <property type="match status" value="1"/>
</dbReference>
<keyword evidence="1" id="KW-0805">Transcription regulation</keyword>
<feature type="non-terminal residue" evidence="5">
    <location>
        <position position="1"/>
    </location>
</feature>
<dbReference type="PRINTS" id="PR00038">
    <property type="entry name" value="HTHLUXR"/>
</dbReference>